<feature type="compositionally biased region" description="Polar residues" evidence="1">
    <location>
        <begin position="336"/>
        <end position="347"/>
    </location>
</feature>
<feature type="compositionally biased region" description="Low complexity" evidence="1">
    <location>
        <begin position="801"/>
        <end position="811"/>
    </location>
</feature>
<feature type="compositionally biased region" description="Polar residues" evidence="1">
    <location>
        <begin position="555"/>
        <end position="569"/>
    </location>
</feature>
<dbReference type="CDD" id="cd20403">
    <property type="entry name" value="Tudor_Agenet_FMRP-like_rpt2"/>
    <property type="match status" value="1"/>
</dbReference>
<evidence type="ECO:0000259" key="2">
    <source>
        <dbReference type="SMART" id="SM00743"/>
    </source>
</evidence>
<feature type="region of interest" description="Disordered" evidence="1">
    <location>
        <begin position="1"/>
        <end position="22"/>
    </location>
</feature>
<dbReference type="Pfam" id="PF05641">
    <property type="entry name" value="Agenet"/>
    <property type="match status" value="1"/>
</dbReference>
<feature type="domain" description="Agenet" evidence="2">
    <location>
        <begin position="1204"/>
        <end position="1262"/>
    </location>
</feature>
<feature type="compositionally biased region" description="Polar residues" evidence="1">
    <location>
        <begin position="154"/>
        <end position="169"/>
    </location>
</feature>
<dbReference type="InterPro" id="IPR055274">
    <property type="entry name" value="SWO1"/>
</dbReference>
<evidence type="ECO:0000256" key="1">
    <source>
        <dbReference type="SAM" id="MobiDB-lite"/>
    </source>
</evidence>
<evidence type="ECO:0000313" key="3">
    <source>
        <dbReference type="EMBL" id="KAF5816229.1"/>
    </source>
</evidence>
<dbReference type="CDD" id="cd20405">
    <property type="entry name" value="Tudor_Agenet_AtDUF_rpt1_3"/>
    <property type="match status" value="1"/>
</dbReference>
<feature type="compositionally biased region" description="Basic and acidic residues" evidence="1">
    <location>
        <begin position="1414"/>
        <end position="1428"/>
    </location>
</feature>
<accession>A0A9K3NXL8</accession>
<comment type="caution">
    <text evidence="3">The sequence shown here is derived from an EMBL/GenBank/DDBJ whole genome shotgun (WGS) entry which is preliminary data.</text>
</comment>
<dbReference type="SMART" id="SM00743">
    <property type="entry name" value="Agenet"/>
    <property type="match status" value="2"/>
</dbReference>
<feature type="region of interest" description="Disordered" evidence="1">
    <location>
        <begin position="150"/>
        <end position="187"/>
    </location>
</feature>
<feature type="compositionally biased region" description="Polar residues" evidence="1">
    <location>
        <begin position="500"/>
        <end position="511"/>
    </location>
</feature>
<dbReference type="InterPro" id="IPR008395">
    <property type="entry name" value="Agenet-like_dom"/>
</dbReference>
<feature type="domain" description="Agenet" evidence="2">
    <location>
        <begin position="1113"/>
        <end position="1177"/>
    </location>
</feature>
<feature type="compositionally biased region" description="Polar residues" evidence="1">
    <location>
        <begin position="463"/>
        <end position="473"/>
    </location>
</feature>
<feature type="compositionally biased region" description="Basic and acidic residues" evidence="1">
    <location>
        <begin position="1482"/>
        <end position="1509"/>
    </location>
</feature>
<feature type="compositionally biased region" description="Polar residues" evidence="1">
    <location>
        <begin position="528"/>
        <end position="537"/>
    </location>
</feature>
<feature type="compositionally biased region" description="Polar residues" evidence="1">
    <location>
        <begin position="1453"/>
        <end position="1481"/>
    </location>
</feature>
<feature type="region of interest" description="Disordered" evidence="1">
    <location>
        <begin position="792"/>
        <end position="822"/>
    </location>
</feature>
<keyword evidence="4" id="KW-1185">Reference proteome</keyword>
<feature type="region of interest" description="Disordered" evidence="1">
    <location>
        <begin position="1078"/>
        <end position="1105"/>
    </location>
</feature>
<feature type="region of interest" description="Disordered" evidence="1">
    <location>
        <begin position="328"/>
        <end position="583"/>
    </location>
</feature>
<dbReference type="PANTHER" id="PTHR48429:SF1">
    <property type="entry name" value="AGENET DOMAIN-CONTAINING PROTEIN"/>
    <property type="match status" value="1"/>
</dbReference>
<organism evidence="3 4">
    <name type="scientific">Helianthus annuus</name>
    <name type="common">Common sunflower</name>
    <dbReference type="NCBI Taxonomy" id="4232"/>
    <lineage>
        <taxon>Eukaryota</taxon>
        <taxon>Viridiplantae</taxon>
        <taxon>Streptophyta</taxon>
        <taxon>Embryophyta</taxon>
        <taxon>Tracheophyta</taxon>
        <taxon>Spermatophyta</taxon>
        <taxon>Magnoliopsida</taxon>
        <taxon>eudicotyledons</taxon>
        <taxon>Gunneridae</taxon>
        <taxon>Pentapetalae</taxon>
        <taxon>asterids</taxon>
        <taxon>campanulids</taxon>
        <taxon>Asterales</taxon>
        <taxon>Asteraceae</taxon>
        <taxon>Asteroideae</taxon>
        <taxon>Heliantheae alliance</taxon>
        <taxon>Heliantheae</taxon>
        <taxon>Helianthus</taxon>
    </lineage>
</organism>
<feature type="region of interest" description="Disordered" evidence="1">
    <location>
        <begin position="1403"/>
        <end position="1548"/>
    </location>
</feature>
<dbReference type="PANTHER" id="PTHR48429">
    <property type="entry name" value="AGENET DOMAIN-CONTAINING PROTEIN"/>
    <property type="match status" value="1"/>
</dbReference>
<reference evidence="3" key="2">
    <citation type="submission" date="2020-06" db="EMBL/GenBank/DDBJ databases">
        <title>Helianthus annuus Genome sequencing and assembly Release 2.</title>
        <authorList>
            <person name="Gouzy J."/>
            <person name="Langlade N."/>
            <person name="Munos S."/>
        </authorList>
    </citation>
    <scope>NUCLEOTIDE SEQUENCE</scope>
    <source>
        <tissue evidence="3">Leaves</tissue>
    </source>
</reference>
<feature type="compositionally biased region" description="Basic and acidic residues" evidence="1">
    <location>
        <begin position="348"/>
        <end position="363"/>
    </location>
</feature>
<dbReference type="Proteomes" id="UP000215914">
    <property type="component" value="Unassembled WGS sequence"/>
</dbReference>
<dbReference type="EMBL" id="MNCJ02000318">
    <property type="protein sequence ID" value="KAF5816229.1"/>
    <property type="molecule type" value="Genomic_DNA"/>
</dbReference>
<name>A0A9K3NXL8_HELAN</name>
<feature type="compositionally biased region" description="Low complexity" evidence="1">
    <location>
        <begin position="474"/>
        <end position="485"/>
    </location>
</feature>
<reference evidence="3" key="1">
    <citation type="journal article" date="2017" name="Nature">
        <title>The sunflower genome provides insights into oil metabolism, flowering and Asterid evolution.</title>
        <authorList>
            <person name="Badouin H."/>
            <person name="Gouzy J."/>
            <person name="Grassa C.J."/>
            <person name="Murat F."/>
            <person name="Staton S.E."/>
            <person name="Cottret L."/>
            <person name="Lelandais-Briere C."/>
            <person name="Owens G.L."/>
            <person name="Carrere S."/>
            <person name="Mayjonade B."/>
            <person name="Legrand L."/>
            <person name="Gill N."/>
            <person name="Kane N.C."/>
            <person name="Bowers J.E."/>
            <person name="Hubner S."/>
            <person name="Bellec A."/>
            <person name="Berard A."/>
            <person name="Berges H."/>
            <person name="Blanchet N."/>
            <person name="Boniface M.C."/>
            <person name="Brunel D."/>
            <person name="Catrice O."/>
            <person name="Chaidir N."/>
            <person name="Claudel C."/>
            <person name="Donnadieu C."/>
            <person name="Faraut T."/>
            <person name="Fievet G."/>
            <person name="Helmstetter N."/>
            <person name="King M."/>
            <person name="Knapp S.J."/>
            <person name="Lai Z."/>
            <person name="Le Paslier M.C."/>
            <person name="Lippi Y."/>
            <person name="Lorenzon L."/>
            <person name="Mandel J.R."/>
            <person name="Marage G."/>
            <person name="Marchand G."/>
            <person name="Marquand E."/>
            <person name="Bret-Mestries E."/>
            <person name="Morien E."/>
            <person name="Nambeesan S."/>
            <person name="Nguyen T."/>
            <person name="Pegot-Espagnet P."/>
            <person name="Pouilly N."/>
            <person name="Raftis F."/>
            <person name="Sallet E."/>
            <person name="Schiex T."/>
            <person name="Thomas J."/>
            <person name="Vandecasteele C."/>
            <person name="Vares D."/>
            <person name="Vear F."/>
            <person name="Vautrin S."/>
            <person name="Crespi M."/>
            <person name="Mangin B."/>
            <person name="Burke J.M."/>
            <person name="Salse J."/>
            <person name="Munos S."/>
            <person name="Vincourt P."/>
            <person name="Rieseberg L.H."/>
            <person name="Langlade N.B."/>
        </authorList>
    </citation>
    <scope>NUCLEOTIDE SEQUENCE</scope>
    <source>
        <tissue evidence="3">Leaves</tissue>
    </source>
</reference>
<feature type="compositionally biased region" description="Polar residues" evidence="1">
    <location>
        <begin position="1084"/>
        <end position="1095"/>
    </location>
</feature>
<feature type="region of interest" description="Disordered" evidence="1">
    <location>
        <begin position="1294"/>
        <end position="1316"/>
    </location>
</feature>
<feature type="compositionally biased region" description="Basic and acidic residues" evidence="1">
    <location>
        <begin position="445"/>
        <end position="461"/>
    </location>
</feature>
<dbReference type="InterPro" id="IPR014002">
    <property type="entry name" value="Agenet_dom_plant"/>
</dbReference>
<gene>
    <name evidence="3" type="ORF">HanXRQr2_Chr03g0132051</name>
</gene>
<dbReference type="Gramene" id="mRNA:HanXRQr2_Chr03g0132051">
    <property type="protein sequence ID" value="mRNA:HanXRQr2_Chr03g0132051"/>
    <property type="gene ID" value="HanXRQr2_Chr03g0132051"/>
</dbReference>
<feature type="compositionally biased region" description="Polar residues" evidence="1">
    <location>
        <begin position="1524"/>
        <end position="1534"/>
    </location>
</feature>
<feature type="compositionally biased region" description="Polar residues" evidence="1">
    <location>
        <begin position="418"/>
        <end position="444"/>
    </location>
</feature>
<dbReference type="OrthoDB" id="433924at2759"/>
<protein>
    <submittedName>
        <fullName evidence="3">Transcription factor interactor and regulator C3H-WRC/GRF family</fullName>
    </submittedName>
</protein>
<sequence>MDTDDNDAQDQNLHIVGEESSKVSPVLQSFSLPKFEFDDSLQGHLRFDNLVNNEVFLQEDNNWIEEYSTASKSTRKNVWSEATSSESVEMLLKSVGQEEKVLEESNRHSSLTNVMDPKGELESVVLGDSKIATESVVDELQVDSSVSKVECGNAGSSQNVENASGNNDSDYVDKSKENSVDNSINSDTVAEGGVLNVESVGKPLVESGVSVNEETENGVSSDAQHVTSAEIPSEDILNKDDTSGNTDVNVVGAADSPKNDKGVNAIAHDESNMDILTDAVVAVESSKLSSPDTTDGVQLPSGTIATSDVVTEDQPRSPILGVSLLSDDNKEKVEVGSTSEGAFQKQSPEVEKGTVSDGAEKIVHINAGQSEQTGDDESGSLPDPKESMTGEDGAEPLNLAVNMPDQQQASVDIDSPSGCDTNPSSLDKPQTSLSDAKSVELSQTAKDKHDVTKGTKEDKNFTFEVNASSSQNINFSTNTVSSVSSHGSQLDPNKLHEDSPVTQSPITTSAATRAKGTSERKPRKKSVGTETAKQSNNLKEKTPARRSRKTEKSPPLQTSPTTGHVTPVSNPKPGGMTPISTSTLPILNNSTSVFHHSFTDNQQVQLRAQILVYGSILSGVPPEEPHMIAAFGQSDGGRRAWEATWHAYLERVRGPKAQPNNPGPSTPNQAVKIGSAQSKILSGISSPIVNPIIPISSPLWNIPTPSDGSQSNAMPKSDLFGPFQNPVVQNFAGHNPMWPSQGVFPGQWVASSPVASFNARLSALPITESVKLTTVKESGAVSMPVISVGPSASPTISPMLSSGQTSGQTSSDPKSRKRKKVVNSNITTSAALSTPVGNFVPPISFASTHGQPSNVTHVDQNMEKIVTRENTVSKIEESKVQAADAAVHAAAAVNHFENVWKQLESRKNSGLVSDDEAKLASSAVSIAAASSVAKVAAAAAKIASDVAEQARLMADEVFLSNKTDSYNQSGTTSIISAAKEAARRRIEAASAASKHAENLDAIVKAAELAAEAVSQAGKIVAIGNPLSIRELVEAGPEGYWKFPESSVQKGRSDKQNVETALNDKEDLVKDQMIVASNEKGRNGPNLSKTAGSVHTSDVDPNMLQSTSSTWKDNIIKEGCLVEVRKDDDKKKSAWFAANVSTLKDGKAFVCYTELQSNDGSGKLTEWVALEGEGTEPPRIRIAHPMTTMRSEGTRKRGRTTLTDYGWCSGDRVDVWVQDCWCEAVVVETNKTDLTSLTVQFPAQGETSVVRSWHVRPTLIWKDGKWIEWSSQKGSHSLEGDTPREKRHKIGSSPVIEGKDKAKPSNNANLIESGRHQESRNIPISSIGISIDLGKSARSENKFDTLKTINSGTQKKQSRVVFGVPKPGKTQKFMDVSTHRVDDRNNKSNTPSDSVKLVNYLMPQASGARGSKNNSKTEAKEKQVAEVKPKVIKTRKPPVPSVKTLTQKDKSKGSKPTSHDAFTSDENLSGQPNRMDVDSSNTEDAKETSTSKATKVEVEDKSTSEIEPRRSVRRIQPTSRLLEGLQSSLTVSHPSPRSHNKVTTKGSSN</sequence>
<evidence type="ECO:0000313" key="4">
    <source>
        <dbReference type="Proteomes" id="UP000215914"/>
    </source>
</evidence>
<proteinExistence type="predicted"/>